<protein>
    <submittedName>
        <fullName evidence="1">Uncharacterized protein</fullName>
    </submittedName>
</protein>
<keyword evidence="2" id="KW-1185">Reference proteome</keyword>
<proteinExistence type="predicted"/>
<organism evidence="1 2">
    <name type="scientific">Pedobacter rhizosphaerae</name>
    <dbReference type="NCBI Taxonomy" id="390241"/>
    <lineage>
        <taxon>Bacteria</taxon>
        <taxon>Pseudomonadati</taxon>
        <taxon>Bacteroidota</taxon>
        <taxon>Sphingobacteriia</taxon>
        <taxon>Sphingobacteriales</taxon>
        <taxon>Sphingobacteriaceae</taxon>
        <taxon>Pedobacter</taxon>
    </lineage>
</organism>
<accession>A0A1H9QLN3</accession>
<name>A0A1H9QLN3_9SPHI</name>
<reference evidence="2" key="1">
    <citation type="submission" date="2016-10" db="EMBL/GenBank/DDBJ databases">
        <authorList>
            <person name="Varghese N."/>
            <person name="Submissions S."/>
        </authorList>
    </citation>
    <scope>NUCLEOTIDE SEQUENCE [LARGE SCALE GENOMIC DNA]</scope>
    <source>
        <strain evidence="2">DSM 18610</strain>
    </source>
</reference>
<dbReference type="EMBL" id="FOGG01000012">
    <property type="protein sequence ID" value="SER61426.1"/>
    <property type="molecule type" value="Genomic_DNA"/>
</dbReference>
<dbReference type="STRING" id="390241.SAMN04488023_11256"/>
<dbReference type="AlphaFoldDB" id="A0A1H9QLN3"/>
<dbReference type="Proteomes" id="UP000199572">
    <property type="component" value="Unassembled WGS sequence"/>
</dbReference>
<evidence type="ECO:0000313" key="1">
    <source>
        <dbReference type="EMBL" id="SER61426.1"/>
    </source>
</evidence>
<sequence length="83" mass="9781">MDAPGDQLSAPLIALWYDAKGDWNAAHSRVDHLSDRVSARIHAYLHRKEGDIWNADYWYRRAGESRPQISLEEEWEELVLRYL</sequence>
<gene>
    <name evidence="1" type="ORF">SAMN04488023_11256</name>
</gene>
<evidence type="ECO:0000313" key="2">
    <source>
        <dbReference type="Proteomes" id="UP000199572"/>
    </source>
</evidence>